<gene>
    <name evidence="2" type="ORF">STAFG_6670</name>
</gene>
<evidence type="ECO:0000256" key="1">
    <source>
        <dbReference type="SAM" id="Phobius"/>
    </source>
</evidence>
<feature type="transmembrane region" description="Helical" evidence="1">
    <location>
        <begin position="12"/>
        <end position="34"/>
    </location>
</feature>
<evidence type="ECO:0000313" key="3">
    <source>
        <dbReference type="Proteomes" id="UP000015001"/>
    </source>
</evidence>
<dbReference type="HOGENOM" id="CLU_203330_0_0_11"/>
<comment type="caution">
    <text evidence="2">The sequence shown here is derived from an EMBL/GenBank/DDBJ whole genome shotgun (WGS) entry which is preliminary data.</text>
</comment>
<name>S4MRS1_9ACTN</name>
<dbReference type="EMBL" id="AOPY01001575">
    <property type="protein sequence ID" value="EPJ36272.1"/>
    <property type="molecule type" value="Genomic_DNA"/>
</dbReference>
<proteinExistence type="predicted"/>
<keyword evidence="1" id="KW-0472">Membrane</keyword>
<dbReference type="PATRIC" id="fig|1283301.3.peg.6624"/>
<dbReference type="AlphaFoldDB" id="S4MRS1"/>
<accession>S4MRS1</accession>
<feature type="transmembrane region" description="Helical" evidence="1">
    <location>
        <begin position="40"/>
        <end position="60"/>
    </location>
</feature>
<dbReference type="Proteomes" id="UP000015001">
    <property type="component" value="Unassembled WGS sequence"/>
</dbReference>
<protein>
    <submittedName>
        <fullName evidence="2">Uncharacterized protein</fullName>
    </submittedName>
</protein>
<organism evidence="2 3">
    <name type="scientific">Streptomyces afghaniensis 772</name>
    <dbReference type="NCBI Taxonomy" id="1283301"/>
    <lineage>
        <taxon>Bacteria</taxon>
        <taxon>Bacillati</taxon>
        <taxon>Actinomycetota</taxon>
        <taxon>Actinomycetes</taxon>
        <taxon>Kitasatosporales</taxon>
        <taxon>Streptomycetaceae</taxon>
        <taxon>Streptomyces</taxon>
    </lineage>
</organism>
<keyword evidence="1" id="KW-0812">Transmembrane</keyword>
<evidence type="ECO:0000313" key="2">
    <source>
        <dbReference type="EMBL" id="EPJ36272.1"/>
    </source>
</evidence>
<sequence>MTARVQPPKGGVRVMNLLLLLVLVAVVLGIIGVAAEGLGYLLIIGIVLLVAALALIAVRWSQRPGRRPLR</sequence>
<reference evidence="2 3" key="1">
    <citation type="submission" date="2013-02" db="EMBL/GenBank/DDBJ databases">
        <title>Draft Genome Sequence of Streptomyces afghaniensis, Which Produces Compounds of the Julimycin B-Complex.</title>
        <authorList>
            <person name="Gruening B.A."/>
            <person name="Praeg A."/>
            <person name="Erxleben A."/>
            <person name="Guenther S."/>
            <person name="Fiedler H.-P."/>
            <person name="Goodfellow M."/>
            <person name="Mueller M."/>
        </authorList>
    </citation>
    <scope>NUCLEOTIDE SEQUENCE [LARGE SCALE GENOMIC DNA]</scope>
    <source>
        <strain evidence="2 3">772</strain>
    </source>
</reference>
<keyword evidence="3" id="KW-1185">Reference proteome</keyword>
<keyword evidence="1" id="KW-1133">Transmembrane helix</keyword>